<dbReference type="EMBL" id="QFPX01000015">
    <property type="protein sequence ID" value="PZQ53413.1"/>
    <property type="molecule type" value="Genomic_DNA"/>
</dbReference>
<comment type="caution">
    <text evidence="1">The sequence shown here is derived from an EMBL/GenBank/DDBJ whole genome shotgun (WGS) entry which is preliminary data.</text>
</comment>
<reference evidence="1 2" key="1">
    <citation type="submission" date="2017-08" db="EMBL/GenBank/DDBJ databases">
        <title>Infants hospitalized years apart are colonized by the same room-sourced microbial strains.</title>
        <authorList>
            <person name="Brooks B."/>
            <person name="Olm M.R."/>
            <person name="Firek B.A."/>
            <person name="Baker R."/>
            <person name="Thomas B.C."/>
            <person name="Morowitz M.J."/>
            <person name="Banfield J.F."/>
        </authorList>
    </citation>
    <scope>NUCLEOTIDE SEQUENCE [LARGE SCALE GENOMIC DNA]</scope>
    <source>
        <strain evidence="1">S2_005_002_R2_33</strain>
    </source>
</reference>
<accession>A0A2W5QF98</accession>
<dbReference type="Proteomes" id="UP000249082">
    <property type="component" value="Unassembled WGS sequence"/>
</dbReference>
<sequence>MGEAESGCTQKEFNQFLDAFIASPAVRARYTAPQVEQRGFRQPSKATGSSLPASAYQSLNVSHVDWQFADSASVARWRADPNQPYTALDVKFEDLPDGSFKFTYQPAILRDDEEGDGWTVERHIGKPAAYLFSWRSGCWQLTQDYR</sequence>
<protein>
    <submittedName>
        <fullName evidence="1">Uncharacterized protein</fullName>
    </submittedName>
</protein>
<evidence type="ECO:0000313" key="1">
    <source>
        <dbReference type="EMBL" id="PZQ53413.1"/>
    </source>
</evidence>
<organism evidence="1 2">
    <name type="scientific">Novosphingobium pentaromativorans</name>
    <dbReference type="NCBI Taxonomy" id="205844"/>
    <lineage>
        <taxon>Bacteria</taxon>
        <taxon>Pseudomonadati</taxon>
        <taxon>Pseudomonadota</taxon>
        <taxon>Alphaproteobacteria</taxon>
        <taxon>Sphingomonadales</taxon>
        <taxon>Sphingomonadaceae</taxon>
        <taxon>Novosphingobium</taxon>
    </lineage>
</organism>
<dbReference type="AlphaFoldDB" id="A0A2W5QF98"/>
<name>A0A2W5QF98_9SPHN</name>
<proteinExistence type="predicted"/>
<gene>
    <name evidence="1" type="ORF">DI555_16490</name>
</gene>
<evidence type="ECO:0000313" key="2">
    <source>
        <dbReference type="Proteomes" id="UP000249082"/>
    </source>
</evidence>